<organism evidence="8 9">
    <name type="scientific">Sorangium atrum</name>
    <dbReference type="NCBI Taxonomy" id="2995308"/>
    <lineage>
        <taxon>Bacteria</taxon>
        <taxon>Pseudomonadati</taxon>
        <taxon>Myxococcota</taxon>
        <taxon>Polyangia</taxon>
        <taxon>Polyangiales</taxon>
        <taxon>Polyangiaceae</taxon>
        <taxon>Sorangium</taxon>
    </lineage>
</organism>
<gene>
    <name evidence="8" type="ORF">POL72_33910</name>
</gene>
<dbReference type="Pfam" id="PF07631">
    <property type="entry name" value="PSD4"/>
    <property type="match status" value="1"/>
</dbReference>
<evidence type="ECO:0000256" key="1">
    <source>
        <dbReference type="SAM" id="MobiDB-lite"/>
    </source>
</evidence>
<evidence type="ECO:0000259" key="4">
    <source>
        <dbReference type="Pfam" id="PF07626"/>
    </source>
</evidence>
<evidence type="ECO:0000259" key="7">
    <source>
        <dbReference type="Pfam" id="PF07637"/>
    </source>
</evidence>
<feature type="compositionally biased region" description="Basic and acidic residues" evidence="1">
    <location>
        <begin position="420"/>
        <end position="431"/>
    </location>
</feature>
<feature type="domain" description="DUF1585" evidence="3">
    <location>
        <begin position="490"/>
        <end position="559"/>
    </location>
</feature>
<dbReference type="InterPro" id="IPR013039">
    <property type="entry name" value="DUF1588"/>
</dbReference>
<dbReference type="InterPro" id="IPR013043">
    <property type="entry name" value="DUF1595"/>
</dbReference>
<proteinExistence type="predicted"/>
<evidence type="ECO:0000313" key="8">
    <source>
        <dbReference type="EMBL" id="MDC0682772.1"/>
    </source>
</evidence>
<dbReference type="InterPro" id="IPR013042">
    <property type="entry name" value="DUF1592"/>
</dbReference>
<dbReference type="Pfam" id="PF07637">
    <property type="entry name" value="PSD5"/>
    <property type="match status" value="1"/>
</dbReference>
<feature type="chain" id="PRO_5047098170" evidence="2">
    <location>
        <begin position="27"/>
        <end position="571"/>
    </location>
</feature>
<evidence type="ECO:0000259" key="3">
    <source>
        <dbReference type="Pfam" id="PF07624"/>
    </source>
</evidence>
<feature type="domain" description="DUF1592" evidence="6">
    <location>
        <begin position="229"/>
        <end position="357"/>
    </location>
</feature>
<sequence length="571" mass="61537">MRLILRTCAGLVLCALAAASCTGVLGGPGDAEERPGGPGDAEERPGGSVAPDPSFDGTPADPTSAGVKVLRRLSGREYLNTVRDLLGDTTLHLNDVPMENDDPVLGYHLPGPVDKLNAELFRDAAEKLAANAASRLSALVPCDAQSAGEEACARQFVTEFGLKAYRRPLSADEVDGLMRLYQTGRTEIELDFNGAIILLVEAMLQSRGFLYHWENGQEPAIVEGKTVKLDGYALASRLSYFLWGTMPDQALFDAAAADRLASTEDVAREARRMLGDPRSRDAVADFFEDWLDLSAAARKPKDADVYPEFDDALKRAMSEEVRRFVAGVVLDGTGRFEEVLTGTSSFANEPLAAVYGVSGPKGEEMQPVSLDPAQRSGILTSPAFLTVTGAADGSHPVRRGKAILNQILCQTLPPPPNDIPEPKKPDEGGTTRERFAEHSQLACAKGCHARLDPLGFPFENYDGIGRFRTMDNGEPVDATSTVELDGQVHAVADARGLSQVLASSETVHSCFAKQWLRYALGRGETGDDKASFESVVDAFEGADQDIRELMVALVSSRTFRFRAIMEGEVLQ</sequence>
<accession>A0ABT5C8K8</accession>
<feature type="domain" description="DUF1595" evidence="7">
    <location>
        <begin position="152"/>
        <end position="214"/>
    </location>
</feature>
<evidence type="ECO:0000256" key="2">
    <source>
        <dbReference type="SAM" id="SignalP"/>
    </source>
</evidence>
<dbReference type="InterPro" id="IPR011478">
    <property type="entry name" value="DUF1585"/>
</dbReference>
<dbReference type="InterPro" id="IPR013036">
    <property type="entry name" value="DUF1587"/>
</dbReference>
<comment type="caution">
    <text evidence="8">The sequence shown here is derived from an EMBL/GenBank/DDBJ whole genome shotgun (WGS) entry which is preliminary data.</text>
</comment>
<reference evidence="8 9" key="1">
    <citation type="submission" date="2023-01" db="EMBL/GenBank/DDBJ databases">
        <title>Minimal conservation of predation-associated metabolite biosynthetic gene clusters underscores biosynthetic potential of Myxococcota including descriptions for ten novel species: Archangium lansinium sp. nov., Myxococcus landrumus sp. nov., Nannocystis bai.</title>
        <authorList>
            <person name="Ahearne A."/>
            <person name="Stevens C."/>
            <person name="Dowd S."/>
        </authorList>
    </citation>
    <scope>NUCLEOTIDE SEQUENCE [LARGE SCALE GENOMIC DNA]</scope>
    <source>
        <strain evidence="8 9">WIWO2</strain>
    </source>
</reference>
<feature type="compositionally biased region" description="Basic and acidic residues" evidence="1">
    <location>
        <begin position="31"/>
        <end position="45"/>
    </location>
</feature>
<dbReference type="EMBL" id="JAQNDK010000004">
    <property type="protein sequence ID" value="MDC0682772.1"/>
    <property type="molecule type" value="Genomic_DNA"/>
</dbReference>
<evidence type="ECO:0000313" key="9">
    <source>
        <dbReference type="Proteomes" id="UP001217485"/>
    </source>
</evidence>
<keyword evidence="2" id="KW-0732">Signal</keyword>
<feature type="domain" description="DUF1587" evidence="4">
    <location>
        <begin position="71"/>
        <end position="133"/>
    </location>
</feature>
<dbReference type="PROSITE" id="PS51257">
    <property type="entry name" value="PROKAR_LIPOPROTEIN"/>
    <property type="match status" value="1"/>
</dbReference>
<dbReference type="RefSeq" id="WP_272100926.1">
    <property type="nucleotide sequence ID" value="NZ_JAQNDK010000004.1"/>
</dbReference>
<keyword evidence="9" id="KW-1185">Reference proteome</keyword>
<evidence type="ECO:0000259" key="6">
    <source>
        <dbReference type="Pfam" id="PF07631"/>
    </source>
</evidence>
<feature type="signal peptide" evidence="2">
    <location>
        <begin position="1"/>
        <end position="26"/>
    </location>
</feature>
<feature type="region of interest" description="Disordered" evidence="1">
    <location>
        <begin position="25"/>
        <end position="64"/>
    </location>
</feature>
<protein>
    <submittedName>
        <fullName evidence="8">DUF1592 domain-containing protein</fullName>
    </submittedName>
</protein>
<dbReference type="Pfam" id="PF07627">
    <property type="entry name" value="PSCyt3"/>
    <property type="match status" value="1"/>
</dbReference>
<dbReference type="Pfam" id="PF07624">
    <property type="entry name" value="PSD2"/>
    <property type="match status" value="1"/>
</dbReference>
<name>A0ABT5C8K8_9BACT</name>
<feature type="domain" description="DUF1588" evidence="5">
    <location>
        <begin position="375"/>
        <end position="470"/>
    </location>
</feature>
<evidence type="ECO:0000259" key="5">
    <source>
        <dbReference type="Pfam" id="PF07627"/>
    </source>
</evidence>
<dbReference type="Pfam" id="PF07626">
    <property type="entry name" value="PSD3"/>
    <property type="match status" value="1"/>
</dbReference>
<feature type="region of interest" description="Disordered" evidence="1">
    <location>
        <begin position="411"/>
        <end position="431"/>
    </location>
</feature>
<dbReference type="Proteomes" id="UP001217485">
    <property type="component" value="Unassembled WGS sequence"/>
</dbReference>